<evidence type="ECO:0000256" key="1">
    <source>
        <dbReference type="SAM" id="MobiDB-lite"/>
    </source>
</evidence>
<dbReference type="Proteomes" id="UP000536604">
    <property type="component" value="Unassembled WGS sequence"/>
</dbReference>
<feature type="transmembrane region" description="Helical" evidence="2">
    <location>
        <begin position="74"/>
        <end position="97"/>
    </location>
</feature>
<feature type="transmembrane region" description="Helical" evidence="2">
    <location>
        <begin position="12"/>
        <end position="33"/>
    </location>
</feature>
<evidence type="ECO:0000313" key="4">
    <source>
        <dbReference type="Proteomes" id="UP000536604"/>
    </source>
</evidence>
<dbReference type="EMBL" id="JACHJO010000005">
    <property type="protein sequence ID" value="MBB6119905.1"/>
    <property type="molecule type" value="Genomic_DNA"/>
</dbReference>
<feature type="region of interest" description="Disordered" evidence="1">
    <location>
        <begin position="108"/>
        <end position="149"/>
    </location>
</feature>
<evidence type="ECO:0000256" key="2">
    <source>
        <dbReference type="SAM" id="Phobius"/>
    </source>
</evidence>
<feature type="compositionally biased region" description="Acidic residues" evidence="1">
    <location>
        <begin position="108"/>
        <end position="122"/>
    </location>
</feature>
<feature type="compositionally biased region" description="Basic and acidic residues" evidence="1">
    <location>
        <begin position="132"/>
        <end position="149"/>
    </location>
</feature>
<keyword evidence="2" id="KW-0812">Transmembrane</keyword>
<proteinExistence type="predicted"/>
<gene>
    <name evidence="3" type="ORF">FHS13_001856</name>
</gene>
<reference evidence="3 4" key="1">
    <citation type="submission" date="2020-08" db="EMBL/GenBank/DDBJ databases">
        <title>Genomic Encyclopedia of Type Strains, Phase III (KMG-III): the genomes of soil and plant-associated and newly described type strains.</title>
        <authorList>
            <person name="Whitman W."/>
        </authorList>
    </citation>
    <scope>NUCLEOTIDE SEQUENCE [LARGE SCALE GENOMIC DNA]</scope>
    <source>
        <strain evidence="3 4">CECT 8712</strain>
    </source>
</reference>
<sequence length="149" mass="15707">MLHGAQGSVLQGSGPLVLAGMAAVGLLVALLAVPVRVTPMLPVSVSLVLLGLTAVALVRMHLLERLPSLPGSDGALTALALGGFVPLAVVLAAPLFVGARWRASRDEEDAEEEEYFEDLYEEEPQRGAAAARAEREEADSDQHVPRHRA</sequence>
<comment type="caution">
    <text evidence="3">The sequence shown here is derived from an EMBL/GenBank/DDBJ whole genome shotgun (WGS) entry which is preliminary data.</text>
</comment>
<keyword evidence="4" id="KW-1185">Reference proteome</keyword>
<feature type="transmembrane region" description="Helical" evidence="2">
    <location>
        <begin position="40"/>
        <end position="62"/>
    </location>
</feature>
<protein>
    <submittedName>
        <fullName evidence="3">Pilus assembly protein TadC</fullName>
    </submittedName>
</protein>
<dbReference type="AlphaFoldDB" id="A0A841ITM3"/>
<name>A0A841ITM3_9ACTN</name>
<evidence type="ECO:0000313" key="3">
    <source>
        <dbReference type="EMBL" id="MBB6119905.1"/>
    </source>
</evidence>
<keyword evidence="2" id="KW-0472">Membrane</keyword>
<keyword evidence="2" id="KW-1133">Transmembrane helix</keyword>
<organism evidence="3 4">
    <name type="scientific">Nocardiopsis algeriensis</name>
    <dbReference type="NCBI Taxonomy" id="1478215"/>
    <lineage>
        <taxon>Bacteria</taxon>
        <taxon>Bacillati</taxon>
        <taxon>Actinomycetota</taxon>
        <taxon>Actinomycetes</taxon>
        <taxon>Streptosporangiales</taxon>
        <taxon>Nocardiopsidaceae</taxon>
        <taxon>Nocardiopsis</taxon>
    </lineage>
</organism>
<accession>A0A841ITM3</accession>